<organism evidence="3 4">
    <name type="scientific">Siphonobacter curvatus</name>
    <dbReference type="NCBI Taxonomy" id="2094562"/>
    <lineage>
        <taxon>Bacteria</taxon>
        <taxon>Pseudomonadati</taxon>
        <taxon>Bacteroidota</taxon>
        <taxon>Cytophagia</taxon>
        <taxon>Cytophagales</taxon>
        <taxon>Cytophagaceae</taxon>
        <taxon>Siphonobacter</taxon>
    </lineage>
</organism>
<evidence type="ECO:0000313" key="3">
    <source>
        <dbReference type="EMBL" id="PQA60875.1"/>
    </source>
</evidence>
<dbReference type="EMBL" id="PTRA01000001">
    <property type="protein sequence ID" value="PQA60875.1"/>
    <property type="molecule type" value="Genomic_DNA"/>
</dbReference>
<dbReference type="OrthoDB" id="9768048at2"/>
<keyword evidence="2 3" id="KW-0808">Transferase</keyword>
<dbReference type="InterPro" id="IPR051199">
    <property type="entry name" value="LPS_LOS_Heptosyltrfase"/>
</dbReference>
<dbReference type="GO" id="GO:0005829">
    <property type="term" value="C:cytosol"/>
    <property type="evidence" value="ECO:0007669"/>
    <property type="project" value="TreeGrafter"/>
</dbReference>
<dbReference type="InterPro" id="IPR002201">
    <property type="entry name" value="Glyco_trans_9"/>
</dbReference>
<dbReference type="PANTHER" id="PTHR30160:SF22">
    <property type="entry name" value="LIPOPOLYSACCHARIDE CORE BIOSYNTHESIS PROTEIN"/>
    <property type="match status" value="1"/>
</dbReference>
<comment type="caution">
    <text evidence="3">The sequence shown here is derived from an EMBL/GenBank/DDBJ whole genome shotgun (WGS) entry which is preliminary data.</text>
</comment>
<dbReference type="GO" id="GO:0008713">
    <property type="term" value="F:ADP-heptose-lipopolysaccharide heptosyltransferase activity"/>
    <property type="evidence" value="ECO:0007669"/>
    <property type="project" value="TreeGrafter"/>
</dbReference>
<accession>A0A2S7IT46</accession>
<dbReference type="AlphaFoldDB" id="A0A2S7IT46"/>
<proteinExistence type="predicted"/>
<dbReference type="SUPFAM" id="SSF53756">
    <property type="entry name" value="UDP-Glycosyltransferase/glycogen phosphorylase"/>
    <property type="match status" value="1"/>
</dbReference>
<dbReference type="PANTHER" id="PTHR30160">
    <property type="entry name" value="TETRAACYLDISACCHARIDE 4'-KINASE-RELATED"/>
    <property type="match status" value="1"/>
</dbReference>
<evidence type="ECO:0000256" key="1">
    <source>
        <dbReference type="ARBA" id="ARBA00022676"/>
    </source>
</evidence>
<dbReference type="RefSeq" id="WP_104713622.1">
    <property type="nucleotide sequence ID" value="NZ_PTRA01000001.1"/>
</dbReference>
<reference evidence="4" key="1">
    <citation type="submission" date="2018-02" db="EMBL/GenBank/DDBJ databases">
        <title>Genome sequencing of Solimonas sp. HR-BB.</title>
        <authorList>
            <person name="Lee Y."/>
            <person name="Jeon C.O."/>
        </authorList>
    </citation>
    <scope>NUCLEOTIDE SEQUENCE [LARGE SCALE GENOMIC DNA]</scope>
    <source>
        <strain evidence="4">HR-U</strain>
    </source>
</reference>
<dbReference type="GO" id="GO:0009244">
    <property type="term" value="P:lipopolysaccharide core region biosynthetic process"/>
    <property type="evidence" value="ECO:0007669"/>
    <property type="project" value="TreeGrafter"/>
</dbReference>
<sequence length="350" mass="39133">MKQLLIFRFSAMGDVALLTPVVRAIAEAYPDRQLTVVTRQKFAVFFEGLPGVRVFGADLDGRHKGMAGLYRLHLDLKQAGPVEYIIDTHQNLRTAILKTFFRFSGIPSVTLDKGRQEKKALTRQENKIRRPLPHSIERYLDTFTRAGYTATLGVAPYFATSAETEVQAFLKNISAKKSNEVWLGVAPFAQHEPKMWPFERIQPTLELIRQQRPVRIFLFGGGSAEVAQLQTLENAFPEAILVAGKLSFRAELTLIRQLDLMLCMDSGNMHLAALSGIPVLSIWGATHPYAGFGPWAQSEANIVQISPDELSCRPCSVFGNKPCFRGDLACMHWITPEQVAQRALQLLDSH</sequence>
<gene>
    <name evidence="3" type="ORF">C5O19_15045</name>
</gene>
<name>A0A2S7IT46_9BACT</name>
<evidence type="ECO:0000313" key="4">
    <source>
        <dbReference type="Proteomes" id="UP000239590"/>
    </source>
</evidence>
<keyword evidence="1" id="KW-0328">Glycosyltransferase</keyword>
<dbReference type="Gene3D" id="3.40.50.2000">
    <property type="entry name" value="Glycogen Phosphorylase B"/>
    <property type="match status" value="2"/>
</dbReference>
<dbReference type="Pfam" id="PF01075">
    <property type="entry name" value="Glyco_transf_9"/>
    <property type="match status" value="1"/>
</dbReference>
<dbReference type="CDD" id="cd03789">
    <property type="entry name" value="GT9_LPS_heptosyltransferase"/>
    <property type="match status" value="1"/>
</dbReference>
<protein>
    <submittedName>
        <fullName evidence="3">Glycosyl transferase</fullName>
    </submittedName>
</protein>
<evidence type="ECO:0000256" key="2">
    <source>
        <dbReference type="ARBA" id="ARBA00022679"/>
    </source>
</evidence>
<dbReference type="Proteomes" id="UP000239590">
    <property type="component" value="Unassembled WGS sequence"/>
</dbReference>
<keyword evidence="4" id="KW-1185">Reference proteome</keyword>